<evidence type="ECO:0000313" key="3">
    <source>
        <dbReference type="Proteomes" id="UP001501469"/>
    </source>
</evidence>
<reference evidence="3" key="1">
    <citation type="journal article" date="2019" name="Int. J. Syst. Evol. Microbiol.">
        <title>The Global Catalogue of Microorganisms (GCM) 10K type strain sequencing project: providing services to taxonomists for standard genome sequencing and annotation.</title>
        <authorList>
            <consortium name="The Broad Institute Genomics Platform"/>
            <consortium name="The Broad Institute Genome Sequencing Center for Infectious Disease"/>
            <person name="Wu L."/>
            <person name="Ma J."/>
        </authorList>
    </citation>
    <scope>NUCLEOTIDE SEQUENCE [LARGE SCALE GENOMIC DNA]</scope>
    <source>
        <strain evidence="3">JCM 17225</strain>
    </source>
</reference>
<evidence type="ECO:0000313" key="2">
    <source>
        <dbReference type="EMBL" id="GAA4027366.1"/>
    </source>
</evidence>
<name>A0ABP7TJT7_9BACT</name>
<evidence type="ECO:0000256" key="1">
    <source>
        <dbReference type="SAM" id="MobiDB-lite"/>
    </source>
</evidence>
<gene>
    <name evidence="2" type="ORF">GCM10022409_09190</name>
</gene>
<sequence length="381" mass="41305">MSARQTTAVNQWNAATKRVVAQFLRDAQNTSRQRAFNRENAAAEAEWSDRATKRAWESKLFPSYDPRGGNAYGVDVADTGGWATGYHGHKFGEMWVYIRVKGHHNTLEYAVLNPQTGNLFVFTPEAALAPPNRVYMSEADQVRSTASGTGVAGGYLEKGFMGLSVGIMAAPLVLAASETAVGGIVITGFRTLGMQMVKQFTWSTFRQKVFTDLFVQSAAGTLKNGADWKKTAGEINLTAPLVAWLLPGSTWSAAARNSIVKATLKANTTIDEENNISFRVQLPHLDSMEGFAKYLTDIGTDAVATMAKAKLVTGAIPAARWASQAMQRTGTAAGRWIAAQRVTLGTWGTIGTSVVSKVAKDQEKKRMTDRVEKPSPAHPRQ</sequence>
<accession>A0ABP7TJT7</accession>
<organism evidence="2 3">
    <name type="scientific">Hymenobacter glaciei</name>
    <dbReference type="NCBI Taxonomy" id="877209"/>
    <lineage>
        <taxon>Bacteria</taxon>
        <taxon>Pseudomonadati</taxon>
        <taxon>Bacteroidota</taxon>
        <taxon>Cytophagia</taxon>
        <taxon>Cytophagales</taxon>
        <taxon>Hymenobacteraceae</taxon>
        <taxon>Hymenobacter</taxon>
    </lineage>
</organism>
<proteinExistence type="predicted"/>
<comment type="caution">
    <text evidence="2">The sequence shown here is derived from an EMBL/GenBank/DDBJ whole genome shotgun (WGS) entry which is preliminary data.</text>
</comment>
<dbReference type="RefSeq" id="WP_345050869.1">
    <property type="nucleotide sequence ID" value="NZ_BAABDK010000010.1"/>
</dbReference>
<keyword evidence="3" id="KW-1185">Reference proteome</keyword>
<dbReference type="EMBL" id="BAABDK010000010">
    <property type="protein sequence ID" value="GAA4027366.1"/>
    <property type="molecule type" value="Genomic_DNA"/>
</dbReference>
<protein>
    <submittedName>
        <fullName evidence="2">Uncharacterized protein</fullName>
    </submittedName>
</protein>
<feature type="compositionally biased region" description="Basic and acidic residues" evidence="1">
    <location>
        <begin position="358"/>
        <end position="375"/>
    </location>
</feature>
<feature type="region of interest" description="Disordered" evidence="1">
    <location>
        <begin position="358"/>
        <end position="381"/>
    </location>
</feature>
<dbReference type="Proteomes" id="UP001501469">
    <property type="component" value="Unassembled WGS sequence"/>
</dbReference>